<evidence type="ECO:0000256" key="5">
    <source>
        <dbReference type="ARBA" id="ARBA00022989"/>
    </source>
</evidence>
<feature type="transmembrane region" description="Helical" evidence="12">
    <location>
        <begin position="183"/>
        <end position="202"/>
    </location>
</feature>
<evidence type="ECO:0000256" key="6">
    <source>
        <dbReference type="ARBA" id="ARBA00023002"/>
    </source>
</evidence>
<feature type="transmembrane region" description="Helical" evidence="12">
    <location>
        <begin position="151"/>
        <end position="171"/>
    </location>
</feature>
<evidence type="ECO:0000256" key="2">
    <source>
        <dbReference type="ARBA" id="ARBA00022475"/>
    </source>
</evidence>
<evidence type="ECO:0000256" key="8">
    <source>
        <dbReference type="ARBA" id="ARBA00023133"/>
    </source>
</evidence>
<dbReference type="InterPro" id="IPR050450">
    <property type="entry name" value="COX15/CtaA_HemeA_synthase"/>
</dbReference>
<evidence type="ECO:0000256" key="3">
    <source>
        <dbReference type="ARBA" id="ARBA00022692"/>
    </source>
</evidence>
<dbReference type="PANTHER" id="PTHR35457">
    <property type="entry name" value="HEME A SYNTHASE"/>
    <property type="match status" value="1"/>
</dbReference>
<dbReference type="AlphaFoldDB" id="H5SFT0"/>
<comment type="subcellular location">
    <subcellularLocation>
        <location evidence="1">Membrane</location>
        <topology evidence="1">Multi-pass membrane protein</topology>
    </subcellularLocation>
</comment>
<feature type="transmembrane region" description="Helical" evidence="12">
    <location>
        <begin position="52"/>
        <end position="69"/>
    </location>
</feature>
<organism evidence="13">
    <name type="scientific">uncultured Planctomycetota bacterium</name>
    <dbReference type="NCBI Taxonomy" id="120965"/>
    <lineage>
        <taxon>Bacteria</taxon>
        <taxon>Pseudomonadati</taxon>
        <taxon>Planctomycetota</taxon>
        <taxon>environmental samples</taxon>
    </lineage>
</organism>
<evidence type="ECO:0000256" key="12">
    <source>
        <dbReference type="SAM" id="Phobius"/>
    </source>
</evidence>
<keyword evidence="5 12" id="KW-1133">Transmembrane helix</keyword>
<dbReference type="PANTHER" id="PTHR35457:SF1">
    <property type="entry name" value="HEME A SYNTHASE"/>
    <property type="match status" value="1"/>
</dbReference>
<keyword evidence="4" id="KW-0479">Metal-binding</keyword>
<dbReference type="GO" id="GO:0046872">
    <property type="term" value="F:metal ion binding"/>
    <property type="evidence" value="ECO:0007669"/>
    <property type="project" value="UniProtKB-KW"/>
</dbReference>
<keyword evidence="3 12" id="KW-0812">Transmembrane</keyword>
<feature type="transmembrane region" description="Helical" evidence="12">
    <location>
        <begin position="259"/>
        <end position="280"/>
    </location>
</feature>
<name>H5SFT0_9BACT</name>
<feature type="transmembrane region" description="Helical" evidence="12">
    <location>
        <begin position="115"/>
        <end position="139"/>
    </location>
</feature>
<evidence type="ECO:0000256" key="1">
    <source>
        <dbReference type="ARBA" id="ARBA00004141"/>
    </source>
</evidence>
<feature type="transmembrane region" description="Helical" evidence="12">
    <location>
        <begin position="214"/>
        <end position="239"/>
    </location>
</feature>
<dbReference type="GO" id="GO:0016020">
    <property type="term" value="C:membrane"/>
    <property type="evidence" value="ECO:0007669"/>
    <property type="project" value="UniProtKB-SubCell"/>
</dbReference>
<accession>H5SFT0</accession>
<protein>
    <submittedName>
        <fullName evidence="13">Hypothetical conserved protein</fullName>
    </submittedName>
</protein>
<keyword evidence="6" id="KW-0560">Oxidoreductase</keyword>
<evidence type="ECO:0000256" key="4">
    <source>
        <dbReference type="ARBA" id="ARBA00022723"/>
    </source>
</evidence>
<feature type="transmembrane region" description="Helical" evidence="12">
    <location>
        <begin position="81"/>
        <end position="103"/>
    </location>
</feature>
<dbReference type="EMBL" id="AP011706">
    <property type="protein sequence ID" value="BAL55016.1"/>
    <property type="molecule type" value="Genomic_DNA"/>
</dbReference>
<comment type="pathway">
    <text evidence="11">Porphyrin-containing compound metabolism.</text>
</comment>
<proteinExistence type="predicted"/>
<reference evidence="13" key="1">
    <citation type="journal article" date="2005" name="Environ. Microbiol.">
        <title>Genetic and functional properties of uncultivated thermophilic crenarchaeotes from a subsurface gold mine as revealed by analysis of genome fragments.</title>
        <authorList>
            <person name="Nunoura T."/>
            <person name="Hirayama H."/>
            <person name="Takami H."/>
            <person name="Oida H."/>
            <person name="Nishi S."/>
            <person name="Shimamura S."/>
            <person name="Suzuki Y."/>
            <person name="Inagaki F."/>
            <person name="Takai K."/>
            <person name="Nealson K.H."/>
            <person name="Horikoshi K."/>
        </authorList>
    </citation>
    <scope>NUCLEOTIDE SEQUENCE</scope>
</reference>
<evidence type="ECO:0000313" key="13">
    <source>
        <dbReference type="EMBL" id="BAL55016.1"/>
    </source>
</evidence>
<keyword evidence="10" id="KW-1015">Disulfide bond</keyword>
<dbReference type="Pfam" id="PF02628">
    <property type="entry name" value="COX15-CtaA"/>
    <property type="match status" value="1"/>
</dbReference>
<sequence length="301" mass="32295">MPLLLAGGTVTTFRWGMVDDTWPTSPWYLLANWSEAVARGIAFVAEHGHRQLGWLVGGMTLVLAVWTWLTSRQRSTRLQSILAIWCVLAVGLQGLLGGLRVLYEVPIGRELAMLHGIVGQVVFALLVALAVSLSASWLAGATVAVHGRAKLLRLAVLTIGLLLGQLVIGTWLRQVGGRTSWPIVVHLVLAAGVLFHAILLYVKAQMLEPVAYRWLRWPSFWLAVLAGLQVVLGMGAWMLGAGDGGVSREISPERALVATSHMLVAALLLVSAVVAVMRIGHQLVESAPVRESAAVTVGGRP</sequence>
<evidence type="ECO:0000256" key="11">
    <source>
        <dbReference type="ARBA" id="ARBA00023444"/>
    </source>
</evidence>
<dbReference type="InterPro" id="IPR003780">
    <property type="entry name" value="COX15/CtaA_fam"/>
</dbReference>
<evidence type="ECO:0000256" key="9">
    <source>
        <dbReference type="ARBA" id="ARBA00023136"/>
    </source>
</evidence>
<keyword evidence="8" id="KW-0350">Heme biosynthesis</keyword>
<reference evidence="13" key="2">
    <citation type="journal article" date="2012" name="PLoS ONE">
        <title>A Deeply Branching Thermophilic Bacterium with an Ancient Acetyl-CoA Pathway Dominates a Subsurface Ecosystem.</title>
        <authorList>
            <person name="Takami H."/>
            <person name="Noguchi H."/>
            <person name="Takaki Y."/>
            <person name="Uchiyama I."/>
            <person name="Toyoda A."/>
            <person name="Nishi S."/>
            <person name="Chee G.-J."/>
            <person name="Arai W."/>
            <person name="Nunoura T."/>
            <person name="Itoh T."/>
            <person name="Hattori M."/>
            <person name="Takai K."/>
        </authorList>
    </citation>
    <scope>NUCLEOTIDE SEQUENCE</scope>
</reference>
<evidence type="ECO:0000256" key="7">
    <source>
        <dbReference type="ARBA" id="ARBA00023004"/>
    </source>
</evidence>
<keyword evidence="2" id="KW-1003">Cell membrane</keyword>
<dbReference type="GO" id="GO:0016491">
    <property type="term" value="F:oxidoreductase activity"/>
    <property type="evidence" value="ECO:0007669"/>
    <property type="project" value="UniProtKB-KW"/>
</dbReference>
<dbReference type="GO" id="GO:0006784">
    <property type="term" value="P:heme A biosynthetic process"/>
    <property type="evidence" value="ECO:0007669"/>
    <property type="project" value="InterPro"/>
</dbReference>
<keyword evidence="9 12" id="KW-0472">Membrane</keyword>
<gene>
    <name evidence="13" type="ORF">HGMM_F22C11C31</name>
</gene>
<evidence type="ECO:0000256" key="10">
    <source>
        <dbReference type="ARBA" id="ARBA00023157"/>
    </source>
</evidence>
<keyword evidence="7" id="KW-0408">Iron</keyword>